<keyword evidence="1" id="KW-0812">Transmembrane</keyword>
<evidence type="ECO:0008006" key="4">
    <source>
        <dbReference type="Google" id="ProtNLM"/>
    </source>
</evidence>
<keyword evidence="1" id="KW-0472">Membrane</keyword>
<dbReference type="OrthoDB" id="2864840at2"/>
<organism evidence="2 3">
    <name type="scientific">Fictibacillus aquaticus</name>
    <dbReference type="NCBI Taxonomy" id="2021314"/>
    <lineage>
        <taxon>Bacteria</taxon>
        <taxon>Bacillati</taxon>
        <taxon>Bacillota</taxon>
        <taxon>Bacilli</taxon>
        <taxon>Bacillales</taxon>
        <taxon>Fictibacillaceae</taxon>
        <taxon>Fictibacillus</taxon>
    </lineage>
</organism>
<dbReference type="RefSeq" id="WP_094252972.1">
    <property type="nucleotide sequence ID" value="NZ_JBHLXL010000001.1"/>
</dbReference>
<gene>
    <name evidence="2" type="ORF">CGZ90_13220</name>
</gene>
<dbReference type="Proteomes" id="UP000215059">
    <property type="component" value="Unassembled WGS sequence"/>
</dbReference>
<dbReference type="EMBL" id="NOII01000003">
    <property type="protein sequence ID" value="OYD57621.1"/>
    <property type="molecule type" value="Genomic_DNA"/>
</dbReference>
<name>A0A235F8E8_9BACL</name>
<accession>A0A235F8E8</accession>
<reference evidence="2 3" key="1">
    <citation type="submission" date="2017-07" db="EMBL/GenBank/DDBJ databases">
        <title>Fictibacillus sp. nov. GDSW-R2A3 Genome sequencing and assembly.</title>
        <authorList>
            <person name="Mayilraj S."/>
        </authorList>
    </citation>
    <scope>NUCLEOTIDE SEQUENCE [LARGE SCALE GENOMIC DNA]</scope>
    <source>
        <strain evidence="2 3">GDSW-R2A3</strain>
    </source>
</reference>
<evidence type="ECO:0000313" key="2">
    <source>
        <dbReference type="EMBL" id="OYD57621.1"/>
    </source>
</evidence>
<keyword evidence="1" id="KW-1133">Transmembrane helix</keyword>
<keyword evidence="3" id="KW-1185">Reference proteome</keyword>
<dbReference type="AlphaFoldDB" id="A0A235F8E8"/>
<evidence type="ECO:0000256" key="1">
    <source>
        <dbReference type="SAM" id="Phobius"/>
    </source>
</evidence>
<comment type="caution">
    <text evidence="2">The sequence shown here is derived from an EMBL/GenBank/DDBJ whole genome shotgun (WGS) entry which is preliminary data.</text>
</comment>
<sequence>MKKKLSFLVIVLVGISILILNFPIIHFPVNMPEKFTGMDYRPKYIPFQTTNEYSTIISCGRNCVEINYHYENNDYQLSILASEKVSFSSEPIWNKENRVKETDYYFMRDPNSQLLAWVDEKRETEFFIENKGKVLEKETMIKIAQSLNDLQK</sequence>
<proteinExistence type="predicted"/>
<evidence type="ECO:0000313" key="3">
    <source>
        <dbReference type="Proteomes" id="UP000215059"/>
    </source>
</evidence>
<protein>
    <recommendedName>
        <fullName evidence="4">DUF4367 domain-containing protein</fullName>
    </recommendedName>
</protein>
<feature type="transmembrane region" description="Helical" evidence="1">
    <location>
        <begin position="7"/>
        <end position="29"/>
    </location>
</feature>